<dbReference type="Pfam" id="PF03237">
    <property type="entry name" value="Terminase_6N"/>
    <property type="match status" value="1"/>
</dbReference>
<dbReference type="Gene3D" id="3.30.420.240">
    <property type="match status" value="1"/>
</dbReference>
<evidence type="ECO:0000313" key="1">
    <source>
        <dbReference type="EMBL" id="CAB4149985.1"/>
    </source>
</evidence>
<organism evidence="1">
    <name type="scientific">uncultured Caudovirales phage</name>
    <dbReference type="NCBI Taxonomy" id="2100421"/>
    <lineage>
        <taxon>Viruses</taxon>
        <taxon>Duplodnaviria</taxon>
        <taxon>Heunggongvirae</taxon>
        <taxon>Uroviricota</taxon>
        <taxon>Caudoviricetes</taxon>
        <taxon>Peduoviridae</taxon>
        <taxon>Maltschvirus</taxon>
        <taxon>Maltschvirus maltsch</taxon>
    </lineage>
</organism>
<sequence>MPKKAPNAEEKLRLSEVAEMERQLLAATRLLRVKKAKVSLIDFTRMTMPDPEDPENPDKSRYEPVRHHETICAALEQVEKGVYQRLIISMPPRHGKSELASRRFPAWFLGKDPYRQVIFATYNADIAQDFGRSVREIMRMPAFSQVFPGCKLRTGSQSSDKLQTEEGGLANFVGIGGGLTGRGADLLVIDDPIKDREEADSKRERDKLWDWFTQVAMTRLMAGARVVIIMTRWHEDDLVGRLTDPKNPCYNDEVAQQWRVLSLPAIAVKDDPMERKPGEALWPERYGLDFLNEIRRLNPKGFSALYQGQPTPDDGDFFKRDWLKPYPHELPNNLRYYCVSDHAVSTAQTADKTVLLPFGLDEEDNVWVLPDVWWRRASTDQVIDGMIDLMARHRPAKWGAERGHISQSIGPFLRKVQQERGIWTVVEEITPVKDKQTRAQAIRGRMAMGKVFFPKSTSWWIEAETELLKFPSARHDDFVDAMGLVGLLLSTMVGAAKTYEKPSDFPKSGTLAWVKLSGKWDEARRNFLQMGGF</sequence>
<dbReference type="InterPro" id="IPR006517">
    <property type="entry name" value="Phage_terminase_lsu-like_C"/>
</dbReference>
<name>A0A6J5MS52_9CAUD</name>
<accession>A0A6J5MS52</accession>
<gene>
    <name evidence="1" type="ORF">UFOVP549_21</name>
</gene>
<proteinExistence type="predicted"/>
<dbReference type="EMBL" id="LR796534">
    <property type="protein sequence ID" value="CAB4149985.1"/>
    <property type="molecule type" value="Genomic_DNA"/>
</dbReference>
<dbReference type="Gene3D" id="3.40.50.300">
    <property type="entry name" value="P-loop containing nucleotide triphosphate hydrolases"/>
    <property type="match status" value="1"/>
</dbReference>
<dbReference type="InterPro" id="IPR027417">
    <property type="entry name" value="P-loop_NTPase"/>
</dbReference>
<dbReference type="NCBIfam" id="TIGR01630">
    <property type="entry name" value="psiM2_ORF9"/>
    <property type="match status" value="1"/>
</dbReference>
<protein>
    <submittedName>
        <fullName evidence="1">Archaeophage PsiM2, terminase large subunit</fullName>
    </submittedName>
</protein>
<reference evidence="1" key="1">
    <citation type="submission" date="2020-04" db="EMBL/GenBank/DDBJ databases">
        <authorList>
            <person name="Chiriac C."/>
            <person name="Salcher M."/>
            <person name="Ghai R."/>
            <person name="Kavagutti S V."/>
        </authorList>
    </citation>
    <scope>NUCLEOTIDE SEQUENCE</scope>
</reference>